<dbReference type="GO" id="GO:0004519">
    <property type="term" value="F:endonuclease activity"/>
    <property type="evidence" value="ECO:0007669"/>
    <property type="project" value="InterPro"/>
</dbReference>
<dbReference type="Proteomes" id="UP000199236">
    <property type="component" value="Unassembled WGS sequence"/>
</dbReference>
<accession>A0A1I5E3R1</accession>
<dbReference type="Gene3D" id="3.10.28.10">
    <property type="entry name" value="Homing endonucleases"/>
    <property type="match status" value="1"/>
</dbReference>
<evidence type="ECO:0000313" key="2">
    <source>
        <dbReference type="EMBL" id="SFO06155.1"/>
    </source>
</evidence>
<proteinExistence type="predicted"/>
<dbReference type="InterPro" id="IPR004860">
    <property type="entry name" value="LAGLIDADG_dom"/>
</dbReference>
<dbReference type="Gene3D" id="3.30.420.240">
    <property type="match status" value="1"/>
</dbReference>
<dbReference type="Pfam" id="PF14528">
    <property type="entry name" value="LAGLIDADG_3"/>
    <property type="match status" value="1"/>
</dbReference>
<feature type="domain" description="DOD-type homing endonuclease" evidence="1">
    <location>
        <begin position="203"/>
        <end position="331"/>
    </location>
</feature>
<dbReference type="InterPro" id="IPR004042">
    <property type="entry name" value="Intein_endonuc_central"/>
</dbReference>
<organism evidence="2 3">
    <name type="scientific">Cohaesibacter marisflavi</name>
    <dbReference type="NCBI Taxonomy" id="655353"/>
    <lineage>
        <taxon>Bacteria</taxon>
        <taxon>Pseudomonadati</taxon>
        <taxon>Pseudomonadota</taxon>
        <taxon>Alphaproteobacteria</taxon>
        <taxon>Hyphomicrobiales</taxon>
        <taxon>Cohaesibacteraceae</taxon>
    </lineage>
</organism>
<dbReference type="SUPFAM" id="SSF55608">
    <property type="entry name" value="Homing endonucleases"/>
    <property type="match status" value="1"/>
</dbReference>
<dbReference type="EMBL" id="FOVR01000003">
    <property type="protein sequence ID" value="SFO06155.1"/>
    <property type="molecule type" value="Genomic_DNA"/>
</dbReference>
<dbReference type="STRING" id="655353.SAMN04488056_10316"/>
<reference evidence="2 3" key="1">
    <citation type="submission" date="2016-10" db="EMBL/GenBank/DDBJ databases">
        <authorList>
            <person name="de Groot N.N."/>
        </authorList>
    </citation>
    <scope>NUCLEOTIDE SEQUENCE [LARGE SCALE GENOMIC DNA]</scope>
    <source>
        <strain evidence="2 3">CGMCC 1.9157</strain>
    </source>
</reference>
<sequence length="884" mass="98691">MSFDNDAALTEWIENLSGQQRADLEATLGPLFNRLWKPQEGPQTEGYYSQADLMLYGGEAGGGKGLRPETPVLTPFGWKAIGKLKIGSAVCATDGTVTRVIGKFERGKQPVYRLAFSDGSEIVCDADHIWLAWASRKSRKIGNALTCGEDGAKKWATSAIFEHYSKGRARLKIPVISAPVRFNVAGSLKGQGKFVRRTLPPYVLGVLIGDGSLSTGVARFTVPDPEIAERVANELGCKLGEYGEEDKAISYRIPNAFAHDGLADLGLLGCRSEDKFIPRIYLLGTVEERFALMQGLMDTDGWAEEDGDVYYCTVSERLRDDVRELARSLGAIVTLREKDPPFTYRGERRQGQKAYTLRIKMPASERVFYLPRKKVRVKGKSYQSMGLTLESIEPCGFAATVCIAVEHPNSLFITEHYLVTHNSDLLLGLAVNEHRKSAIFRQKLSDAKSMEERLAEIVGDRGRMNYSDHVWKDGEQRIQFGYLEKPGAEKGHQGQPKDFLGFDEGAQQQAKKQIFLMGWVRSVDPDQRCRVVIASNPPLSGDGDHLIEWFGPWLDPMHPLYPAKPGQLLWAVFVGDEEEMHSVWVDGPEPVEIEGEVRTPKSRTFVPASLADNAYLRDTDYGSQLDQLPEPLRTALKTGNFMLARKDHAWQVIPSEWVRLAQERWSEDHPHLKGRMWAMGVDVAQGGGDKTTLAPLYNECFARLTTERGIDTKNGPIVAALILKERRDGADIGIDCTGGWGNSARDHLETNNQIAAYSVVFSKGTQEKQSNWSLGFKNERARLWWRFREALDPNGEHKIALPPSKKLFAELTAVHWMVKSGGSSNEGLIQIEEKDEARKRLGSSTDEADAVIMAWDLRDAAQYRMLKPLMDEQEDEWSALGDVG</sequence>
<dbReference type="RefSeq" id="WP_090070492.1">
    <property type="nucleotide sequence ID" value="NZ_FOVR01000003.1"/>
</dbReference>
<dbReference type="OrthoDB" id="9768556at2"/>
<protein>
    <submittedName>
        <fullName evidence="2">LAGLIDADG-like domain-containing protein</fullName>
    </submittedName>
</protein>
<name>A0A1I5E3R1_9HYPH</name>
<keyword evidence="3" id="KW-1185">Reference proteome</keyword>
<dbReference type="PROSITE" id="PS50819">
    <property type="entry name" value="INTEIN_ENDONUCLEASE"/>
    <property type="match status" value="1"/>
</dbReference>
<dbReference type="PRINTS" id="PR00379">
    <property type="entry name" value="INTEIN"/>
</dbReference>
<dbReference type="Gene3D" id="2.170.16.10">
    <property type="entry name" value="Hedgehog/Intein (Hint) domain"/>
    <property type="match status" value="1"/>
</dbReference>
<dbReference type="InterPro" id="IPR027434">
    <property type="entry name" value="Homing_endonucl"/>
</dbReference>
<dbReference type="AlphaFoldDB" id="A0A1I5E3R1"/>
<dbReference type="InterPro" id="IPR006142">
    <property type="entry name" value="INTEIN"/>
</dbReference>
<evidence type="ECO:0000259" key="1">
    <source>
        <dbReference type="PROSITE" id="PS50819"/>
    </source>
</evidence>
<evidence type="ECO:0000313" key="3">
    <source>
        <dbReference type="Proteomes" id="UP000199236"/>
    </source>
</evidence>
<gene>
    <name evidence="2" type="ORF">SAMN04488056_10316</name>
</gene>
<dbReference type="GO" id="GO:0016539">
    <property type="term" value="P:intein-mediated protein splicing"/>
    <property type="evidence" value="ECO:0007669"/>
    <property type="project" value="InterPro"/>
</dbReference>
<dbReference type="SUPFAM" id="SSF51294">
    <property type="entry name" value="Hedgehog/intein (Hint) domain"/>
    <property type="match status" value="1"/>
</dbReference>
<dbReference type="InterPro" id="IPR036844">
    <property type="entry name" value="Hint_dom_sf"/>
</dbReference>